<organism evidence="10 11">
    <name type="scientific">Shinella curvata</name>
    <dbReference type="NCBI Taxonomy" id="1817964"/>
    <lineage>
        <taxon>Bacteria</taxon>
        <taxon>Pseudomonadati</taxon>
        <taxon>Pseudomonadota</taxon>
        <taxon>Alphaproteobacteria</taxon>
        <taxon>Hyphomicrobiales</taxon>
        <taxon>Rhizobiaceae</taxon>
        <taxon>Shinella</taxon>
    </lineage>
</organism>
<feature type="compositionally biased region" description="Basic and acidic residues" evidence="7">
    <location>
        <begin position="485"/>
        <end position="510"/>
    </location>
</feature>
<evidence type="ECO:0000256" key="5">
    <source>
        <dbReference type="ARBA" id="ARBA00023136"/>
    </source>
</evidence>
<feature type="region of interest" description="Disordered" evidence="7">
    <location>
        <begin position="485"/>
        <end position="514"/>
    </location>
</feature>
<keyword evidence="4 8" id="KW-1133">Transmembrane helix</keyword>
<dbReference type="Pfam" id="PF02706">
    <property type="entry name" value="Wzz"/>
    <property type="match status" value="1"/>
</dbReference>
<name>A0ABT8XJM2_9HYPH</name>
<dbReference type="InterPro" id="IPR050445">
    <property type="entry name" value="Bact_polysacc_biosynth/exp"/>
</dbReference>
<keyword evidence="2" id="KW-1003">Cell membrane</keyword>
<gene>
    <name evidence="10" type="ORF">GB928_019875</name>
</gene>
<evidence type="ECO:0000259" key="9">
    <source>
        <dbReference type="Pfam" id="PF02706"/>
    </source>
</evidence>
<evidence type="ECO:0000256" key="8">
    <source>
        <dbReference type="SAM" id="Phobius"/>
    </source>
</evidence>
<keyword evidence="11" id="KW-1185">Reference proteome</keyword>
<evidence type="ECO:0000256" key="1">
    <source>
        <dbReference type="ARBA" id="ARBA00004651"/>
    </source>
</evidence>
<evidence type="ECO:0000256" key="4">
    <source>
        <dbReference type="ARBA" id="ARBA00022989"/>
    </source>
</evidence>
<dbReference type="InterPro" id="IPR003856">
    <property type="entry name" value="LPS_length_determ_N"/>
</dbReference>
<sequence>MVTLDSTGNTLPPLFDVGIVWARLWQRRLRILALTITALALALVYLAVTKPTYTATASLLIDPRDTRSTNFETVLPGIGPDSAAVASQVFVIQSRDLLMAVFDAEGIATDDEFADGGLLSLLGNAQKPEKDTIFRRFERRVTVERAGLTYVIDVSFKSSSAQKAARIANAIVERYRADLADERENANADTNGRLAERTAVLQRNVAAADRTIGAFRVAHELLDPAAGGTLKDQIDQLTTQLTEARAGANLAKGRYEQAASAGTSPETLEKLSEIVSSPAIDRLRADYNQRAAELANAEAVYQARHPTIRRLRSELSRTQTLMGREAERITRELKAKHDLAGGAVATTEAKLAALRNQSQADDDARVELRRLEAKAEAARAVLDDVLKRAEETAQMRGLQFSEARVIGFAAPPAQPTWPTPALLLPVSAALGLLAGCGLAVAGGGGRTFKQNETGNSHRTLDGMPLHVVSSLRREEEKATKPDLIGRHRTADGGKRDDANALPETRPENLGRYDLPGVPGMSVPARIRALRRRFLRQGGEAFSQAILALVRRIATRLTEHATPYMLLVSSLRDPAEARLAGAMIGIALQQAGRNVLVVEFASHLRPDDGKSDIFINGASGLPTILRRLGGNAPFALEESFARDFDFVLLLGPSLDNRDWNAAFFAPADLMLFALPPAEPPAKAHILLRRHLETVDIARSVTLVIAAGDTTGMAFHLTGAAQ</sequence>
<dbReference type="RefSeq" id="WP_244762888.1">
    <property type="nucleotide sequence ID" value="NZ_JALJCJ010000006.1"/>
</dbReference>
<reference evidence="10" key="1">
    <citation type="submission" date="2022-04" db="EMBL/GenBank/DDBJ databases">
        <title>Shinella lacus sp. nov., a novel member of the genus Shinella from water.</title>
        <authorList>
            <person name="Deng Y."/>
        </authorList>
    </citation>
    <scope>NUCLEOTIDE SEQUENCE</scope>
    <source>
        <strain evidence="10">JCM 31239</strain>
    </source>
</reference>
<dbReference type="EMBL" id="WHSC02000008">
    <property type="protein sequence ID" value="MDO6123456.1"/>
    <property type="molecule type" value="Genomic_DNA"/>
</dbReference>
<comment type="caution">
    <text evidence="10">The sequence shown here is derived from an EMBL/GenBank/DDBJ whole genome shotgun (WGS) entry which is preliminary data.</text>
</comment>
<accession>A0ABT8XJM2</accession>
<proteinExistence type="predicted"/>
<evidence type="ECO:0000256" key="2">
    <source>
        <dbReference type="ARBA" id="ARBA00022475"/>
    </source>
</evidence>
<keyword evidence="5 8" id="KW-0472">Membrane</keyword>
<feature type="domain" description="Polysaccharide chain length determinant N-terminal" evidence="9">
    <location>
        <begin position="15"/>
        <end position="103"/>
    </location>
</feature>
<keyword evidence="6" id="KW-0175">Coiled coil</keyword>
<dbReference type="PANTHER" id="PTHR32309">
    <property type="entry name" value="TYROSINE-PROTEIN KINASE"/>
    <property type="match status" value="1"/>
</dbReference>
<feature type="coiled-coil region" evidence="6">
    <location>
        <begin position="354"/>
        <end position="388"/>
    </location>
</feature>
<dbReference type="PANTHER" id="PTHR32309:SF13">
    <property type="entry name" value="FERRIC ENTEROBACTIN TRANSPORT PROTEIN FEPE"/>
    <property type="match status" value="1"/>
</dbReference>
<evidence type="ECO:0000313" key="10">
    <source>
        <dbReference type="EMBL" id="MDO6123456.1"/>
    </source>
</evidence>
<keyword evidence="3 8" id="KW-0812">Transmembrane</keyword>
<evidence type="ECO:0000256" key="3">
    <source>
        <dbReference type="ARBA" id="ARBA00022692"/>
    </source>
</evidence>
<comment type="subcellular location">
    <subcellularLocation>
        <location evidence="1">Cell membrane</location>
        <topology evidence="1">Multi-pass membrane protein</topology>
    </subcellularLocation>
</comment>
<dbReference type="Proteomes" id="UP001177080">
    <property type="component" value="Unassembled WGS sequence"/>
</dbReference>
<evidence type="ECO:0000313" key="11">
    <source>
        <dbReference type="Proteomes" id="UP001177080"/>
    </source>
</evidence>
<evidence type="ECO:0000256" key="7">
    <source>
        <dbReference type="SAM" id="MobiDB-lite"/>
    </source>
</evidence>
<protein>
    <submittedName>
        <fullName evidence="10">GumC family protein</fullName>
    </submittedName>
</protein>
<feature type="transmembrane region" description="Helical" evidence="8">
    <location>
        <begin position="31"/>
        <end position="48"/>
    </location>
</feature>
<evidence type="ECO:0000256" key="6">
    <source>
        <dbReference type="SAM" id="Coils"/>
    </source>
</evidence>